<dbReference type="PROSITE" id="PS50850">
    <property type="entry name" value="MFS"/>
    <property type="match status" value="1"/>
</dbReference>
<sequence length="449" mass="50793">MRFRYNFKFILFIYILTALIGGYGLGIIAGVAIHIQNSFKLDDGQLSYLIGLLFLGGIIAKFFWLSADYISRKRILIIVLLTFIVATFLFINSVSYTSLEWSRLFQGAAILLSYYAFPVYMTEIALPEKRGMYVTLYQLMWAGGIAISSLAVLMFDNFVSWQEFYDVPMYLLILVTIGILFIPYSPVWLISRNRIAEAKDVYKKLFPELTEIQINERILSTKESLFKEKNSTNKVRNLFDAKSIKIIFIVTLLLILNQLSGNNVVLLMNEKVLQSIDSYSASLNMVSFLVMFVNFGATILTVIYADKLGRKKVFYIGLIIAIISYVFLSLSFFIPIKGLQYYLVLIFLVLAVGGLAFGPAGIIITIINEMLPNRVRVIGIFIAGMTTTIFTFFFASSFLNFADKFGYGALFLILAGVCVVYMLIVKLTIVETAGKTLEEIEQDFRTKNG</sequence>
<dbReference type="Proteomes" id="UP000029672">
    <property type="component" value="Chromosome"/>
</dbReference>
<dbReference type="EMBL" id="CP009574">
    <property type="protein sequence ID" value="AIT09898.1"/>
    <property type="molecule type" value="Genomic_DNA"/>
</dbReference>
<dbReference type="InterPro" id="IPR005829">
    <property type="entry name" value="Sugar_transporter_CS"/>
</dbReference>
<feature type="transmembrane region" description="Helical" evidence="7">
    <location>
        <begin position="342"/>
        <end position="366"/>
    </location>
</feature>
<feature type="transmembrane region" description="Helical" evidence="7">
    <location>
        <begin position="134"/>
        <end position="155"/>
    </location>
</feature>
<evidence type="ECO:0000256" key="3">
    <source>
        <dbReference type="ARBA" id="ARBA00022448"/>
    </source>
</evidence>
<evidence type="ECO:0000313" key="9">
    <source>
        <dbReference type="EMBL" id="AIT09898.1"/>
    </source>
</evidence>
<dbReference type="RefSeq" id="WP_040010234.1">
    <property type="nucleotide sequence ID" value="NZ_CP009574.1"/>
</dbReference>
<dbReference type="InterPro" id="IPR005828">
    <property type="entry name" value="MFS_sugar_transport-like"/>
</dbReference>
<dbReference type="KEGG" id="frf:LO80_07905"/>
<dbReference type="InterPro" id="IPR020846">
    <property type="entry name" value="MFS_dom"/>
</dbReference>
<reference evidence="9 10" key="1">
    <citation type="submission" date="2014-10" db="EMBL/GenBank/DDBJ databases">
        <title>Whole genome sequence of Francisella endociliophora strain FSC1006, isolated from a laboratory culture of the marine ciliate Euplotes raikovi.</title>
        <authorList>
            <person name="Granberg M."/>
            <person name="Backman S."/>
            <person name="Lundmark E."/>
            <person name="Nilsson E."/>
            <person name="Karlsson E."/>
            <person name="Thelaus J."/>
            <person name="Ohrman C."/>
            <person name="Larkeryd A."/>
            <person name="Stenberg P."/>
        </authorList>
    </citation>
    <scope>NUCLEOTIDE SEQUENCE [LARGE SCALE GENOMIC DNA]</scope>
    <source>
        <strain evidence="9 10">FSC1006</strain>
    </source>
</reference>
<keyword evidence="4 7" id="KW-0812">Transmembrane</keyword>
<dbReference type="GO" id="GO:0022857">
    <property type="term" value="F:transmembrane transporter activity"/>
    <property type="evidence" value="ECO:0007669"/>
    <property type="project" value="InterPro"/>
</dbReference>
<keyword evidence="10" id="KW-1185">Reference proteome</keyword>
<comment type="subcellular location">
    <subcellularLocation>
        <location evidence="1">Membrane</location>
        <topology evidence="1">Multi-pass membrane protein</topology>
    </subcellularLocation>
</comment>
<proteinExistence type="inferred from homology"/>
<feature type="domain" description="Major facilitator superfamily (MFS) profile" evidence="8">
    <location>
        <begin position="10"/>
        <end position="433"/>
    </location>
</feature>
<feature type="transmembrane region" description="Helical" evidence="7">
    <location>
        <begin position="378"/>
        <end position="399"/>
    </location>
</feature>
<accession>A0A097EQQ3</accession>
<dbReference type="InterPro" id="IPR036259">
    <property type="entry name" value="MFS_trans_sf"/>
</dbReference>
<feature type="transmembrane region" description="Helical" evidence="7">
    <location>
        <begin position="104"/>
        <end position="122"/>
    </location>
</feature>
<keyword evidence="3" id="KW-0813">Transport</keyword>
<evidence type="ECO:0000256" key="4">
    <source>
        <dbReference type="ARBA" id="ARBA00022692"/>
    </source>
</evidence>
<feature type="transmembrane region" description="Helical" evidence="7">
    <location>
        <begin position="405"/>
        <end position="425"/>
    </location>
</feature>
<dbReference type="PANTHER" id="PTHR48020">
    <property type="entry name" value="PROTON MYO-INOSITOL COTRANSPORTER"/>
    <property type="match status" value="1"/>
</dbReference>
<organism evidence="9 10">
    <name type="scientific">Candidatus Francisella endociliophora</name>
    <dbReference type="NCBI Taxonomy" id="653937"/>
    <lineage>
        <taxon>Bacteria</taxon>
        <taxon>Pseudomonadati</taxon>
        <taxon>Pseudomonadota</taxon>
        <taxon>Gammaproteobacteria</taxon>
        <taxon>Thiotrichales</taxon>
        <taxon>Francisellaceae</taxon>
        <taxon>Francisella</taxon>
    </lineage>
</organism>
<gene>
    <name evidence="9" type="ORF">LO80_07905</name>
</gene>
<protein>
    <recommendedName>
        <fullName evidence="8">Major facilitator superfamily (MFS) profile domain-containing protein</fullName>
    </recommendedName>
</protein>
<evidence type="ECO:0000256" key="6">
    <source>
        <dbReference type="ARBA" id="ARBA00023136"/>
    </source>
</evidence>
<name>A0A097EQQ3_9GAMM</name>
<feature type="transmembrane region" description="Helical" evidence="7">
    <location>
        <begin position="246"/>
        <end position="265"/>
    </location>
</feature>
<feature type="transmembrane region" description="Helical" evidence="7">
    <location>
        <begin position="45"/>
        <end position="64"/>
    </location>
</feature>
<evidence type="ECO:0000256" key="2">
    <source>
        <dbReference type="ARBA" id="ARBA00010992"/>
    </source>
</evidence>
<evidence type="ECO:0000259" key="8">
    <source>
        <dbReference type="PROSITE" id="PS50850"/>
    </source>
</evidence>
<evidence type="ECO:0000256" key="5">
    <source>
        <dbReference type="ARBA" id="ARBA00022989"/>
    </source>
</evidence>
<keyword evidence="5 7" id="KW-1133">Transmembrane helix</keyword>
<comment type="similarity">
    <text evidence="2">Belongs to the major facilitator superfamily. Sugar transporter (TC 2.A.1.1) family.</text>
</comment>
<dbReference type="OrthoDB" id="5368493at2"/>
<dbReference type="STRING" id="1547445.LO80_07905"/>
<dbReference type="GO" id="GO:0016020">
    <property type="term" value="C:membrane"/>
    <property type="evidence" value="ECO:0007669"/>
    <property type="project" value="UniProtKB-SubCell"/>
</dbReference>
<feature type="transmembrane region" description="Helical" evidence="7">
    <location>
        <begin position="12"/>
        <end position="33"/>
    </location>
</feature>
<dbReference type="Gene3D" id="1.20.1250.20">
    <property type="entry name" value="MFS general substrate transporter like domains"/>
    <property type="match status" value="1"/>
</dbReference>
<dbReference type="PANTHER" id="PTHR48020:SF12">
    <property type="entry name" value="PROTON MYO-INOSITOL COTRANSPORTER"/>
    <property type="match status" value="1"/>
</dbReference>
<feature type="transmembrane region" description="Helical" evidence="7">
    <location>
        <begin position="285"/>
        <end position="306"/>
    </location>
</feature>
<feature type="transmembrane region" description="Helical" evidence="7">
    <location>
        <begin position="313"/>
        <end position="336"/>
    </location>
</feature>
<evidence type="ECO:0000256" key="7">
    <source>
        <dbReference type="SAM" id="Phobius"/>
    </source>
</evidence>
<dbReference type="InterPro" id="IPR050814">
    <property type="entry name" value="Myo-inositol_Transporter"/>
</dbReference>
<dbReference type="HOGENOM" id="CLU_001265_30_5_6"/>
<evidence type="ECO:0000256" key="1">
    <source>
        <dbReference type="ARBA" id="ARBA00004141"/>
    </source>
</evidence>
<keyword evidence="6 7" id="KW-0472">Membrane</keyword>
<dbReference type="Pfam" id="PF00083">
    <property type="entry name" value="Sugar_tr"/>
    <property type="match status" value="1"/>
</dbReference>
<feature type="transmembrane region" description="Helical" evidence="7">
    <location>
        <begin position="167"/>
        <end position="190"/>
    </location>
</feature>
<dbReference type="eggNOG" id="COG2814">
    <property type="taxonomic scope" value="Bacteria"/>
</dbReference>
<dbReference type="PROSITE" id="PS00216">
    <property type="entry name" value="SUGAR_TRANSPORT_1"/>
    <property type="match status" value="1"/>
</dbReference>
<dbReference type="SUPFAM" id="SSF103473">
    <property type="entry name" value="MFS general substrate transporter"/>
    <property type="match status" value="1"/>
</dbReference>
<feature type="transmembrane region" description="Helical" evidence="7">
    <location>
        <begin position="76"/>
        <end position="98"/>
    </location>
</feature>
<dbReference type="AlphaFoldDB" id="A0A097EQQ3"/>
<evidence type="ECO:0000313" key="10">
    <source>
        <dbReference type="Proteomes" id="UP000029672"/>
    </source>
</evidence>